<dbReference type="EMBL" id="CP071462">
    <property type="protein sequence ID" value="QSX01104.1"/>
    <property type="molecule type" value="Genomic_DNA"/>
</dbReference>
<evidence type="ECO:0000313" key="2">
    <source>
        <dbReference type="Proteomes" id="UP000663203"/>
    </source>
</evidence>
<gene>
    <name evidence="1" type="primary">dndE</name>
    <name evidence="1" type="ORF">J0X25_09175</name>
</gene>
<dbReference type="RefSeq" id="WP_207290818.1">
    <property type="nucleotide sequence ID" value="NZ_CP071462.1"/>
</dbReference>
<organism evidence="1 2">
    <name type="scientific">Haloterrigena alkaliphila</name>
    <dbReference type="NCBI Taxonomy" id="2816475"/>
    <lineage>
        <taxon>Archaea</taxon>
        <taxon>Methanobacteriati</taxon>
        <taxon>Methanobacteriota</taxon>
        <taxon>Stenosarchaea group</taxon>
        <taxon>Halobacteria</taxon>
        <taxon>Halobacteriales</taxon>
        <taxon>Natrialbaceae</taxon>
        <taxon>Haloterrigena</taxon>
    </lineage>
</organism>
<dbReference type="AlphaFoldDB" id="A0A8A2VG42"/>
<accession>A0A8A2VG42</accession>
<protein>
    <submittedName>
        <fullName evidence="1">DNA sulfur modification protein DndE</fullName>
    </submittedName>
</protein>
<evidence type="ECO:0000313" key="1">
    <source>
        <dbReference type="EMBL" id="QSX01104.1"/>
    </source>
</evidence>
<sequence length="130" mass="14807">MSKGADFNRVKLDKGVTNYLQYLQSTTGLTPNYLARAGLCYSLSEPRPPNPEEYDTDGKAINRYTLLGEHDPLYIAMVRQRLINEGRDPDEELYEHFVAHTNRGIKTLNGRIDSLADFYEVIPGELKPDE</sequence>
<dbReference type="Proteomes" id="UP000663203">
    <property type="component" value="Chromosome"/>
</dbReference>
<keyword evidence="2" id="KW-1185">Reference proteome</keyword>
<proteinExistence type="predicted"/>
<dbReference type="REBASE" id="486768">
    <property type="entry name" value="M.Hsp68DndEP"/>
</dbReference>
<dbReference type="NCBIfam" id="TIGR03184">
    <property type="entry name" value="DNA_S_dndE"/>
    <property type="match status" value="1"/>
</dbReference>
<dbReference type="Gene3D" id="1.10.1220.160">
    <property type="entry name" value="DNA sulphur modification protein DndE"/>
    <property type="match status" value="1"/>
</dbReference>
<dbReference type="GeneID" id="63187474"/>
<name>A0A8A2VG42_9EURY</name>
<dbReference type="InterPro" id="IPR014969">
    <property type="entry name" value="DNA_S_DndE"/>
</dbReference>
<dbReference type="Pfam" id="PF08870">
    <property type="entry name" value="DndE"/>
    <property type="match status" value="1"/>
</dbReference>
<dbReference type="InterPro" id="IPR038472">
    <property type="entry name" value="DndE_sf"/>
</dbReference>
<dbReference type="KEGG" id="hakz:J0X25_09175"/>
<reference evidence="1 2" key="1">
    <citation type="submission" date="2021-03" db="EMBL/GenBank/DDBJ databases">
        <title>Haloterrigena longa sp. nov. and Haloterrigena limicola sp. nov., extremely halophilic archaea isolated from a salt lake.</title>
        <authorList>
            <person name="Henglin C."/>
        </authorList>
    </citation>
    <scope>NUCLEOTIDE SEQUENCE [LARGE SCALE GENOMIC DNA]</scope>
    <source>
        <strain evidence="1 2">KZCA68</strain>
    </source>
</reference>